<protein>
    <submittedName>
        <fullName evidence="1">Uncharacterized protein</fullName>
    </submittedName>
</protein>
<accession>A0A5J4S8J6</accession>
<name>A0A5J4S8J6_9ZZZZ</name>
<dbReference type="AlphaFoldDB" id="A0A5J4S8J6"/>
<evidence type="ECO:0000313" key="1">
    <source>
        <dbReference type="EMBL" id="KAA6341715.1"/>
    </source>
</evidence>
<organism evidence="1">
    <name type="scientific">termite gut metagenome</name>
    <dbReference type="NCBI Taxonomy" id="433724"/>
    <lineage>
        <taxon>unclassified sequences</taxon>
        <taxon>metagenomes</taxon>
        <taxon>organismal metagenomes</taxon>
    </lineage>
</organism>
<gene>
    <name evidence="1" type="ORF">EZS27_010504</name>
</gene>
<dbReference type="EMBL" id="SNRY01000370">
    <property type="protein sequence ID" value="KAA6341715.1"/>
    <property type="molecule type" value="Genomic_DNA"/>
</dbReference>
<comment type="caution">
    <text evidence="1">The sequence shown here is derived from an EMBL/GenBank/DDBJ whole genome shotgun (WGS) entry which is preliminary data.</text>
</comment>
<proteinExistence type="predicted"/>
<reference evidence="1" key="1">
    <citation type="submission" date="2019-03" db="EMBL/GenBank/DDBJ databases">
        <title>Single cell metagenomics reveals metabolic interactions within the superorganism composed of flagellate Streblomastix strix and complex community of Bacteroidetes bacteria on its surface.</title>
        <authorList>
            <person name="Treitli S.C."/>
            <person name="Kolisko M."/>
            <person name="Husnik F."/>
            <person name="Keeling P."/>
            <person name="Hampl V."/>
        </authorList>
    </citation>
    <scope>NUCLEOTIDE SEQUENCE</scope>
    <source>
        <strain evidence="1">STM</strain>
    </source>
</reference>
<sequence>MLVRGVGYSQYIPNTRSQYSRDIIRTGKSPLYNYSHKSYYETLEVYELDVCEKYKIRNIDYYAYERQSGEMVAHV</sequence>